<name>A0A7K4EHZ8_9PSED</name>
<accession>A0A7K4EHZ8</accession>
<evidence type="ECO:0000256" key="1">
    <source>
        <dbReference type="ARBA" id="ARBA00009437"/>
    </source>
</evidence>
<evidence type="ECO:0000313" key="7">
    <source>
        <dbReference type="EMBL" id="NNJ17267.1"/>
    </source>
</evidence>
<sequence length="328" mass="36104">MDRWLAMRVFVKVAETESFAKTARAVHMSAPAVTRIIAALEDLVGARLLVRTTRSVKTTEAGARYLTDCRRILGDIAEAEAAAAGHYSEPSGTLAITAPILFGQMHVLPIITEYLDSYPGMRARTLFIDRQVNIVEEGLDLAVRIGHLADSGLTAIRVGAVRHLICGAPAYLEKHGTPRTPAELKDHRIVASDSSWALPDWRFAAGQRITIDPVLMCNTNQAVIDAARSGWGLTRVLHYQVGPALQAGELQVVLEEFEEPPLPIHLVYPQGRQAPAKVRAFVDMAVERLRGIRFLAERPRNANSPARERRSPLRAAPVVRPRSRAQAR</sequence>
<dbReference type="Pfam" id="PF00126">
    <property type="entry name" value="HTH_1"/>
    <property type="match status" value="1"/>
</dbReference>
<dbReference type="Gene3D" id="1.10.10.10">
    <property type="entry name" value="Winged helix-like DNA-binding domain superfamily/Winged helix DNA-binding domain"/>
    <property type="match status" value="1"/>
</dbReference>
<dbReference type="PANTHER" id="PTHR30537">
    <property type="entry name" value="HTH-TYPE TRANSCRIPTIONAL REGULATOR"/>
    <property type="match status" value="1"/>
</dbReference>
<dbReference type="Proteomes" id="UP000010448">
    <property type="component" value="Unassembled WGS sequence"/>
</dbReference>
<dbReference type="InterPro" id="IPR036390">
    <property type="entry name" value="WH_DNA-bd_sf"/>
</dbReference>
<keyword evidence="4" id="KW-0804">Transcription</keyword>
<comment type="caution">
    <text evidence="7">The sequence shown here is derived from an EMBL/GenBank/DDBJ whole genome shotgun (WGS) entry which is preliminary data.</text>
</comment>
<dbReference type="GO" id="GO:0043565">
    <property type="term" value="F:sequence-specific DNA binding"/>
    <property type="evidence" value="ECO:0007669"/>
    <property type="project" value="TreeGrafter"/>
</dbReference>
<evidence type="ECO:0000256" key="3">
    <source>
        <dbReference type="ARBA" id="ARBA00023125"/>
    </source>
</evidence>
<keyword evidence="3" id="KW-0238">DNA-binding</keyword>
<gene>
    <name evidence="7" type="ORF">CSV86_019825</name>
</gene>
<dbReference type="InterPro" id="IPR000847">
    <property type="entry name" value="LysR_HTH_N"/>
</dbReference>
<dbReference type="InterPro" id="IPR005119">
    <property type="entry name" value="LysR_subst-bd"/>
</dbReference>
<dbReference type="FunFam" id="1.10.10.10:FF:000001">
    <property type="entry name" value="LysR family transcriptional regulator"/>
    <property type="match status" value="1"/>
</dbReference>
<dbReference type="SUPFAM" id="SSF53850">
    <property type="entry name" value="Periplasmic binding protein-like II"/>
    <property type="match status" value="1"/>
</dbReference>
<dbReference type="SUPFAM" id="SSF46785">
    <property type="entry name" value="Winged helix' DNA-binding domain"/>
    <property type="match status" value="1"/>
</dbReference>
<dbReference type="PROSITE" id="PS50931">
    <property type="entry name" value="HTH_LYSR"/>
    <property type="match status" value="1"/>
</dbReference>
<reference evidence="7 8" key="1">
    <citation type="journal article" date="2013" name="Genome Announc.">
        <title>Genome Sequence of Naphthalene-Degrading Soil Bacterium Pseudomonas putida CSV86.</title>
        <authorList>
            <person name="Phale P.S."/>
            <person name="Paliwal V."/>
            <person name="Raju S.C."/>
            <person name="Modak A."/>
            <person name="Purohit H.J."/>
        </authorList>
    </citation>
    <scope>NUCLEOTIDE SEQUENCE [LARGE SCALE GENOMIC DNA]</scope>
    <source>
        <strain evidence="7 8">CSV86</strain>
    </source>
</reference>
<keyword evidence="2" id="KW-0805">Transcription regulation</keyword>
<dbReference type="InterPro" id="IPR058163">
    <property type="entry name" value="LysR-type_TF_proteobact-type"/>
</dbReference>
<keyword evidence="8" id="KW-1185">Reference proteome</keyword>
<dbReference type="EMBL" id="AMWJ02000002">
    <property type="protein sequence ID" value="NNJ17267.1"/>
    <property type="molecule type" value="Genomic_DNA"/>
</dbReference>
<comment type="similarity">
    <text evidence="1">Belongs to the LysR transcriptional regulatory family.</text>
</comment>
<dbReference type="InterPro" id="IPR036388">
    <property type="entry name" value="WH-like_DNA-bd_sf"/>
</dbReference>
<dbReference type="GO" id="GO:0006351">
    <property type="term" value="P:DNA-templated transcription"/>
    <property type="evidence" value="ECO:0007669"/>
    <property type="project" value="TreeGrafter"/>
</dbReference>
<dbReference type="RefSeq" id="WP_170394969.1">
    <property type="nucleotide sequence ID" value="NZ_AMWJ02000002.1"/>
</dbReference>
<dbReference type="AlphaFoldDB" id="A0A7K4EHZ8"/>
<dbReference type="GO" id="GO:0003700">
    <property type="term" value="F:DNA-binding transcription factor activity"/>
    <property type="evidence" value="ECO:0007669"/>
    <property type="project" value="InterPro"/>
</dbReference>
<dbReference type="PANTHER" id="PTHR30537:SF5">
    <property type="entry name" value="HTH-TYPE TRANSCRIPTIONAL ACTIVATOR TTDR-RELATED"/>
    <property type="match status" value="1"/>
</dbReference>
<proteinExistence type="inferred from homology"/>
<feature type="compositionally biased region" description="Basic and acidic residues" evidence="5">
    <location>
        <begin position="300"/>
        <end position="311"/>
    </location>
</feature>
<evidence type="ECO:0000256" key="2">
    <source>
        <dbReference type="ARBA" id="ARBA00023015"/>
    </source>
</evidence>
<dbReference type="Pfam" id="PF03466">
    <property type="entry name" value="LysR_substrate"/>
    <property type="match status" value="1"/>
</dbReference>
<feature type="region of interest" description="Disordered" evidence="5">
    <location>
        <begin position="300"/>
        <end position="328"/>
    </location>
</feature>
<evidence type="ECO:0000259" key="6">
    <source>
        <dbReference type="PROSITE" id="PS50931"/>
    </source>
</evidence>
<organism evidence="7 8">
    <name type="scientific">Pseudomonas bharatica CSV86</name>
    <dbReference type="NCBI Taxonomy" id="1005395"/>
    <lineage>
        <taxon>Bacteria</taxon>
        <taxon>Pseudomonadati</taxon>
        <taxon>Pseudomonadota</taxon>
        <taxon>Gammaproteobacteria</taxon>
        <taxon>Pseudomonadales</taxon>
        <taxon>Pseudomonadaceae</taxon>
        <taxon>Pseudomonas</taxon>
        <taxon>Pseudomonas bharatica</taxon>
    </lineage>
</organism>
<evidence type="ECO:0000256" key="4">
    <source>
        <dbReference type="ARBA" id="ARBA00023163"/>
    </source>
</evidence>
<protein>
    <submittedName>
        <fullName evidence="7">LysR family transcriptional regulator</fullName>
    </submittedName>
</protein>
<dbReference type="CDD" id="cd08471">
    <property type="entry name" value="PBP2_CrgA_like_2"/>
    <property type="match status" value="1"/>
</dbReference>
<evidence type="ECO:0000256" key="5">
    <source>
        <dbReference type="SAM" id="MobiDB-lite"/>
    </source>
</evidence>
<dbReference type="Gene3D" id="3.40.190.290">
    <property type="match status" value="1"/>
</dbReference>
<feature type="domain" description="HTH lysR-type" evidence="6">
    <location>
        <begin position="1"/>
        <end position="59"/>
    </location>
</feature>
<evidence type="ECO:0000313" key="8">
    <source>
        <dbReference type="Proteomes" id="UP000010448"/>
    </source>
</evidence>